<dbReference type="KEGG" id="svo:SVI_0328"/>
<dbReference type="HOGENOM" id="CLU_1980048_0_0_6"/>
<name>D4ZER9_SHEVD</name>
<feature type="transmembrane region" description="Helical" evidence="1">
    <location>
        <begin position="12"/>
        <end position="32"/>
    </location>
</feature>
<organism evidence="2 3">
    <name type="scientific">Shewanella violacea (strain JCM 10179 / CIP 106290 / LMG 19151 / DSS12)</name>
    <dbReference type="NCBI Taxonomy" id="637905"/>
    <lineage>
        <taxon>Bacteria</taxon>
        <taxon>Pseudomonadati</taxon>
        <taxon>Pseudomonadota</taxon>
        <taxon>Gammaproteobacteria</taxon>
        <taxon>Alteromonadales</taxon>
        <taxon>Shewanellaceae</taxon>
        <taxon>Shewanella</taxon>
    </lineage>
</organism>
<dbReference type="EMBL" id="AP011177">
    <property type="protein sequence ID" value="BAJ00299.1"/>
    <property type="molecule type" value="Genomic_DNA"/>
</dbReference>
<keyword evidence="1" id="KW-1133">Transmembrane helix</keyword>
<feature type="transmembrane region" description="Helical" evidence="1">
    <location>
        <begin position="103"/>
        <end position="120"/>
    </location>
</feature>
<accession>D4ZER9</accession>
<dbReference type="STRING" id="637905.SVI_0328"/>
<feature type="transmembrane region" description="Helical" evidence="1">
    <location>
        <begin position="38"/>
        <end position="56"/>
    </location>
</feature>
<protein>
    <submittedName>
        <fullName evidence="2">Uncharacterized protein</fullName>
    </submittedName>
</protein>
<dbReference type="AlphaFoldDB" id="D4ZER9"/>
<keyword evidence="1" id="KW-0812">Transmembrane</keyword>
<gene>
    <name evidence="2" type="ordered locus">SVI_0328</name>
</gene>
<proteinExistence type="predicted"/>
<reference evidence="3" key="1">
    <citation type="journal article" date="2010" name="Mol. Biosyst.">
        <title>Complete genome sequence and comparative analysis of Shewanella violacea, a psychrophilic and piezophilic bacterium from deep sea floor sediments.</title>
        <authorList>
            <person name="Aono E."/>
            <person name="Baba T."/>
            <person name="Ara T."/>
            <person name="Nishi T."/>
            <person name="Nakamichi T."/>
            <person name="Inamoto E."/>
            <person name="Toyonaga H."/>
            <person name="Hasegawa M."/>
            <person name="Takai Y."/>
            <person name="Okumura Y."/>
            <person name="Baba M."/>
            <person name="Tomita M."/>
            <person name="Kato C."/>
            <person name="Oshima T."/>
            <person name="Nakasone K."/>
            <person name="Mori H."/>
        </authorList>
    </citation>
    <scope>NUCLEOTIDE SEQUENCE [LARGE SCALE GENOMIC DNA]</scope>
    <source>
        <strain evidence="3">JCM 10179 / CIP 106290 / LMG 19151 / DSS12</strain>
    </source>
</reference>
<keyword evidence="1" id="KW-0472">Membrane</keyword>
<evidence type="ECO:0000313" key="2">
    <source>
        <dbReference type="EMBL" id="BAJ00299.1"/>
    </source>
</evidence>
<evidence type="ECO:0000313" key="3">
    <source>
        <dbReference type="Proteomes" id="UP000002350"/>
    </source>
</evidence>
<sequence length="137" mass="14948">MKYSMKKPPLGLSFLMLLYFILAIIALFRAINTQAVDLFSLGVIPVLIGLVLRTNWANIVFKVYLGIQTLGLSAFGGTAIIAYQISPQDVKVILDGHDIPVPLIAIVALVLLSFQIYLALAKSTKTYLQAEAPKGQE</sequence>
<dbReference type="Proteomes" id="UP000002350">
    <property type="component" value="Chromosome"/>
</dbReference>
<evidence type="ECO:0000256" key="1">
    <source>
        <dbReference type="SAM" id="Phobius"/>
    </source>
</evidence>
<feature type="transmembrane region" description="Helical" evidence="1">
    <location>
        <begin position="63"/>
        <end position="83"/>
    </location>
</feature>
<keyword evidence="3" id="KW-1185">Reference proteome</keyword>
<dbReference type="eggNOG" id="ENOG5031G2D">
    <property type="taxonomic scope" value="Bacteria"/>
</dbReference>